<dbReference type="PANTHER" id="PTHR21510">
    <property type="entry name" value="AKNA DOMAIN-CONTAINING PROTEIN"/>
    <property type="match status" value="1"/>
</dbReference>
<keyword evidence="3" id="KW-1185">Reference proteome</keyword>
<accession>A0AB34H0U9</accession>
<comment type="caution">
    <text evidence="2">The sequence shown here is derived from an EMBL/GenBank/DDBJ whole genome shotgun (WGS) entry which is preliminary data.</text>
</comment>
<name>A0AB34H0U9_ESCRO</name>
<reference evidence="2 3" key="1">
    <citation type="submission" date="2022-11" db="EMBL/GenBank/DDBJ databases">
        <title>Whole genome sequence of Eschrichtius robustus ER-17-0199.</title>
        <authorList>
            <person name="Bruniche-Olsen A."/>
            <person name="Black A.N."/>
            <person name="Fields C.J."/>
            <person name="Walden K."/>
            <person name="Dewoody J.A."/>
        </authorList>
    </citation>
    <scope>NUCLEOTIDE SEQUENCE [LARGE SCALE GENOMIC DNA]</scope>
    <source>
        <strain evidence="2">ER-17-0199</strain>
        <tissue evidence="2">Blubber</tissue>
    </source>
</reference>
<evidence type="ECO:0000313" key="2">
    <source>
        <dbReference type="EMBL" id="KAJ8784641.1"/>
    </source>
</evidence>
<dbReference type="EMBL" id="JAIQCJ010002042">
    <property type="protein sequence ID" value="KAJ8784641.1"/>
    <property type="molecule type" value="Genomic_DNA"/>
</dbReference>
<protein>
    <submittedName>
        <fullName evidence="2">Uncharacterized protein</fullName>
    </submittedName>
</protein>
<proteinExistence type="predicted"/>
<dbReference type="Proteomes" id="UP001159641">
    <property type="component" value="Unassembled WGS sequence"/>
</dbReference>
<dbReference type="InterPro" id="IPR052655">
    <property type="entry name" value="AKNA_Centrosome-Trans_reg"/>
</dbReference>
<dbReference type="PANTHER" id="PTHR21510:SF16">
    <property type="entry name" value="PROTEIN AKNAD1"/>
    <property type="match status" value="1"/>
</dbReference>
<gene>
    <name evidence="2" type="ORF">J1605_007992</name>
</gene>
<feature type="region of interest" description="Disordered" evidence="1">
    <location>
        <begin position="23"/>
        <end position="59"/>
    </location>
</feature>
<organism evidence="2 3">
    <name type="scientific">Eschrichtius robustus</name>
    <name type="common">California gray whale</name>
    <name type="synonym">Eschrichtius gibbosus</name>
    <dbReference type="NCBI Taxonomy" id="9764"/>
    <lineage>
        <taxon>Eukaryota</taxon>
        <taxon>Metazoa</taxon>
        <taxon>Chordata</taxon>
        <taxon>Craniata</taxon>
        <taxon>Vertebrata</taxon>
        <taxon>Euteleostomi</taxon>
        <taxon>Mammalia</taxon>
        <taxon>Eutheria</taxon>
        <taxon>Laurasiatheria</taxon>
        <taxon>Artiodactyla</taxon>
        <taxon>Whippomorpha</taxon>
        <taxon>Cetacea</taxon>
        <taxon>Mysticeti</taxon>
        <taxon>Eschrichtiidae</taxon>
        <taxon>Eschrichtius</taxon>
    </lineage>
</organism>
<sequence>MRLPSYPRSTLAVLRGAGAMWVRGDRAPRPPAQTQEAPSSEELDRLVPQPSKEGSDGPLLRVREGRKLRRNLPEVSVLDQGFCNCSLPWTHLQILLKRWLRFGRSGEEPNNASGRQDGAETTGARCAFCHRVLEWKQKMEKKGHRGINRGRFPVAMQNKARHPDSLLGSDTGLSCYSASGTGLQSNKCENCSTKIHNSQRVCGKASSKEFHYIFNTPGQNFFNHSKRSAFAQLRYLNENKNSSPCKYLSCKIPSLYTT</sequence>
<evidence type="ECO:0000256" key="1">
    <source>
        <dbReference type="SAM" id="MobiDB-lite"/>
    </source>
</evidence>
<dbReference type="AlphaFoldDB" id="A0AB34H0U9"/>
<evidence type="ECO:0000313" key="3">
    <source>
        <dbReference type="Proteomes" id="UP001159641"/>
    </source>
</evidence>